<evidence type="ECO:0000313" key="3">
    <source>
        <dbReference type="Proteomes" id="UP000197068"/>
    </source>
</evidence>
<name>A0ABQ0MV53_9GAMM</name>
<dbReference type="InterPro" id="IPR025362">
    <property type="entry name" value="DUF4266"/>
</dbReference>
<sequence>MKAMQSTVKKSLQLHQHKLTAKFKLVLLVVVLSNLSACSSLGVEPWQRDLLAKKSMALTSSAIDAALDDHIYFSKEASSGGKSFGGGGCGCN</sequence>
<keyword evidence="3" id="KW-1185">Reference proteome</keyword>
<feature type="domain" description="DUF4266" evidence="1">
    <location>
        <begin position="43"/>
        <end position="92"/>
    </location>
</feature>
<proteinExistence type="predicted"/>
<gene>
    <name evidence="2" type="ORF">MTCD1_01854</name>
</gene>
<dbReference type="EMBL" id="BDQM01000012">
    <property type="protein sequence ID" value="GAW96240.1"/>
    <property type="molecule type" value="Genomic_DNA"/>
</dbReference>
<protein>
    <recommendedName>
        <fullName evidence="1">DUF4266 domain-containing protein</fullName>
    </recommendedName>
</protein>
<dbReference type="Proteomes" id="UP000197068">
    <property type="component" value="Unassembled WGS sequence"/>
</dbReference>
<reference evidence="2 3" key="1">
    <citation type="submission" date="2017-06" db="EMBL/GenBank/DDBJ databases">
        <title>Whole Genome Sequences of Colwellia marinimaniae MTCD1.</title>
        <authorList>
            <person name="Kusumoto H."/>
            <person name="Inoue M."/>
            <person name="Tanikawa K."/>
            <person name="Maeji H."/>
            <person name="Cameron J.H."/>
            <person name="Bartlett D.H."/>
        </authorList>
    </citation>
    <scope>NUCLEOTIDE SEQUENCE [LARGE SCALE GENOMIC DNA]</scope>
    <source>
        <strain evidence="2 3">MTCD1</strain>
    </source>
</reference>
<evidence type="ECO:0000259" key="1">
    <source>
        <dbReference type="Pfam" id="PF14086"/>
    </source>
</evidence>
<evidence type="ECO:0000313" key="2">
    <source>
        <dbReference type="EMBL" id="GAW96240.1"/>
    </source>
</evidence>
<dbReference type="Pfam" id="PF14086">
    <property type="entry name" value="DUF4266"/>
    <property type="match status" value="1"/>
</dbReference>
<comment type="caution">
    <text evidence="2">The sequence shown here is derived from an EMBL/GenBank/DDBJ whole genome shotgun (WGS) entry which is preliminary data.</text>
</comment>
<accession>A0ABQ0MV53</accession>
<organism evidence="2 3">
    <name type="scientific">Colwellia marinimaniae</name>
    <dbReference type="NCBI Taxonomy" id="1513592"/>
    <lineage>
        <taxon>Bacteria</taxon>
        <taxon>Pseudomonadati</taxon>
        <taxon>Pseudomonadota</taxon>
        <taxon>Gammaproteobacteria</taxon>
        <taxon>Alteromonadales</taxon>
        <taxon>Colwelliaceae</taxon>
        <taxon>Colwellia</taxon>
    </lineage>
</organism>